<dbReference type="EMBL" id="CASHTH010001724">
    <property type="protein sequence ID" value="CAI8019077.1"/>
    <property type="molecule type" value="Genomic_DNA"/>
</dbReference>
<dbReference type="Proteomes" id="UP001174909">
    <property type="component" value="Unassembled WGS sequence"/>
</dbReference>
<dbReference type="GO" id="GO:0055074">
    <property type="term" value="P:calcium ion homeostasis"/>
    <property type="evidence" value="ECO:0007669"/>
    <property type="project" value="TreeGrafter"/>
</dbReference>
<dbReference type="PROSITE" id="PS00018">
    <property type="entry name" value="EF_HAND_1"/>
    <property type="match status" value="1"/>
</dbReference>
<reference evidence="5" key="1">
    <citation type="submission" date="2023-03" db="EMBL/GenBank/DDBJ databases">
        <authorList>
            <person name="Steffen K."/>
            <person name="Cardenas P."/>
        </authorList>
    </citation>
    <scope>NUCLEOTIDE SEQUENCE</scope>
</reference>
<protein>
    <submittedName>
        <fullName evidence="5">Selenoprotein N</fullName>
    </submittedName>
</protein>
<dbReference type="PANTHER" id="PTHR16213:SF78">
    <property type="entry name" value="SELENOPROTEIN N"/>
    <property type="match status" value="1"/>
</dbReference>
<keyword evidence="3" id="KW-0812">Transmembrane</keyword>
<evidence type="ECO:0000259" key="4">
    <source>
        <dbReference type="PROSITE" id="PS50222"/>
    </source>
</evidence>
<sequence>MSGREPPASAPAAGHQSTQREQRQTKRRARLKTCCWHFLASIPLVLALLAYNARFILDEYVAYYGYGEALDYELPPGIMDAFRYYDQDGDGYLDPYEFAPLGMMVREEEDQFEFADPELGPEREGLIVKASMQPLKLDTMTKFGDKQDFYFGAPDQILPGLTRWKSPQHPLHIYGAGNFRVFLPPSSPASYPLGETYHIIEPLRNELGVHMNRYRPPRPLGKADSLLYALLSQFHPNPFVQTRFGPRGTVAVVRARNNSLLDIVFRAHAEFQLNEEPNYPFWFTPSQLSGRLVIHSSGDHVLHLSLAVPTDRHLNVDMEWITGKGSNEVDIGYLPSMELHSTQPSSVMENGTQLDTREAEWNPDQVEWEQEIPLEEARELLKKAMYPFKKVTYRPFLEALEEAVLRGKLVHSVLLWGALDDQSC</sequence>
<keyword evidence="6" id="KW-1185">Reference proteome</keyword>
<evidence type="ECO:0000256" key="1">
    <source>
        <dbReference type="ARBA" id="ARBA00022837"/>
    </source>
</evidence>
<feature type="region of interest" description="Disordered" evidence="2">
    <location>
        <begin position="1"/>
        <end position="24"/>
    </location>
</feature>
<evidence type="ECO:0000256" key="3">
    <source>
        <dbReference type="SAM" id="Phobius"/>
    </source>
</evidence>
<proteinExistence type="predicted"/>
<keyword evidence="3" id="KW-0472">Membrane</keyword>
<dbReference type="PANTHER" id="PTHR16213">
    <property type="entry name" value="SELENOPROTEIN N"/>
    <property type="match status" value="1"/>
</dbReference>
<dbReference type="AlphaFoldDB" id="A0AA35WM75"/>
<dbReference type="GO" id="GO:0005789">
    <property type="term" value="C:endoplasmic reticulum membrane"/>
    <property type="evidence" value="ECO:0007669"/>
    <property type="project" value="TreeGrafter"/>
</dbReference>
<keyword evidence="1" id="KW-0106">Calcium</keyword>
<dbReference type="GO" id="GO:0005509">
    <property type="term" value="F:calcium ion binding"/>
    <property type="evidence" value="ECO:0007669"/>
    <property type="project" value="InterPro"/>
</dbReference>
<dbReference type="PROSITE" id="PS50222">
    <property type="entry name" value="EF_HAND_2"/>
    <property type="match status" value="1"/>
</dbReference>
<keyword evidence="3" id="KW-1133">Transmembrane helix</keyword>
<dbReference type="InterPro" id="IPR018247">
    <property type="entry name" value="EF_Hand_1_Ca_BS"/>
</dbReference>
<evidence type="ECO:0000313" key="6">
    <source>
        <dbReference type="Proteomes" id="UP001174909"/>
    </source>
</evidence>
<evidence type="ECO:0000313" key="5">
    <source>
        <dbReference type="EMBL" id="CAI8019077.1"/>
    </source>
</evidence>
<dbReference type="InterPro" id="IPR011992">
    <property type="entry name" value="EF-hand-dom_pair"/>
</dbReference>
<accession>A0AA35WM75</accession>
<organism evidence="5 6">
    <name type="scientific">Geodia barretti</name>
    <name type="common">Barrett's horny sponge</name>
    <dbReference type="NCBI Taxonomy" id="519541"/>
    <lineage>
        <taxon>Eukaryota</taxon>
        <taxon>Metazoa</taxon>
        <taxon>Porifera</taxon>
        <taxon>Demospongiae</taxon>
        <taxon>Heteroscleromorpha</taxon>
        <taxon>Tetractinellida</taxon>
        <taxon>Astrophorina</taxon>
        <taxon>Geodiidae</taxon>
        <taxon>Geodia</taxon>
    </lineage>
</organism>
<evidence type="ECO:0000256" key="2">
    <source>
        <dbReference type="SAM" id="MobiDB-lite"/>
    </source>
</evidence>
<dbReference type="InterPro" id="IPR002048">
    <property type="entry name" value="EF_hand_dom"/>
</dbReference>
<gene>
    <name evidence="5" type="ORF">GBAR_LOCUS11501</name>
</gene>
<dbReference type="SUPFAM" id="SSF47473">
    <property type="entry name" value="EF-hand"/>
    <property type="match status" value="1"/>
</dbReference>
<feature type="transmembrane region" description="Helical" evidence="3">
    <location>
        <begin position="33"/>
        <end position="51"/>
    </location>
</feature>
<comment type="caution">
    <text evidence="5">The sequence shown here is derived from an EMBL/GenBank/DDBJ whole genome shotgun (WGS) entry which is preliminary data.</text>
</comment>
<feature type="domain" description="EF-hand" evidence="4">
    <location>
        <begin position="73"/>
        <end position="108"/>
    </location>
</feature>
<name>A0AA35WM75_GEOBA</name>